<dbReference type="PROSITE" id="PS50192">
    <property type="entry name" value="T_SNARE"/>
    <property type="match status" value="1"/>
</dbReference>
<keyword evidence="5" id="KW-0653">Protein transport</keyword>
<dbReference type="Gene3D" id="1.20.58.70">
    <property type="match status" value="1"/>
</dbReference>
<evidence type="ECO:0000256" key="3">
    <source>
        <dbReference type="ARBA" id="ARBA00022448"/>
    </source>
</evidence>
<dbReference type="FunFam" id="1.20.58.70:FF:000021">
    <property type="entry name" value="SNARE complex subunit (Tlg2)"/>
    <property type="match status" value="1"/>
</dbReference>
<dbReference type="GO" id="GO:0048278">
    <property type="term" value="P:vesicle docking"/>
    <property type="evidence" value="ECO:0007669"/>
    <property type="project" value="TreeGrafter"/>
</dbReference>
<dbReference type="GO" id="GO:0031201">
    <property type="term" value="C:SNARE complex"/>
    <property type="evidence" value="ECO:0007669"/>
    <property type="project" value="TreeGrafter"/>
</dbReference>
<dbReference type="SUPFAM" id="SSF47661">
    <property type="entry name" value="t-snare proteins"/>
    <property type="match status" value="1"/>
</dbReference>
<accession>A0A420H1L9</accession>
<dbReference type="InterPro" id="IPR000727">
    <property type="entry name" value="T_SNARE_dom"/>
</dbReference>
<dbReference type="PANTHER" id="PTHR19957:SF83">
    <property type="entry name" value="SYNTAXIN-16"/>
    <property type="match status" value="1"/>
</dbReference>
<evidence type="ECO:0000256" key="9">
    <source>
        <dbReference type="ARBA" id="ARBA00023136"/>
    </source>
</evidence>
<evidence type="ECO:0000256" key="5">
    <source>
        <dbReference type="ARBA" id="ARBA00022927"/>
    </source>
</evidence>
<comment type="caution">
    <text evidence="12">The sequence shown here is derived from an EMBL/GenBank/DDBJ whole genome shotgun (WGS) entry which is preliminary data.</text>
</comment>
<dbReference type="PROSITE" id="PS00914">
    <property type="entry name" value="SYNTAXIN"/>
    <property type="match status" value="1"/>
</dbReference>
<feature type="domain" description="T-SNARE coiled-coil homology" evidence="11">
    <location>
        <begin position="244"/>
        <end position="306"/>
    </location>
</feature>
<evidence type="ECO:0000256" key="2">
    <source>
        <dbReference type="ARBA" id="ARBA00009063"/>
    </source>
</evidence>
<dbReference type="GO" id="GO:0006906">
    <property type="term" value="P:vesicle fusion"/>
    <property type="evidence" value="ECO:0007669"/>
    <property type="project" value="TreeGrafter"/>
</dbReference>
<keyword evidence="13" id="KW-1185">Reference proteome</keyword>
<protein>
    <submittedName>
        <fullName evidence="12">t-SNARE affecting a late Golgi compartment protein 2</fullName>
    </submittedName>
</protein>
<dbReference type="CDD" id="cd15845">
    <property type="entry name" value="SNARE_syntaxin16"/>
    <property type="match status" value="1"/>
</dbReference>
<evidence type="ECO:0000259" key="11">
    <source>
        <dbReference type="PROSITE" id="PS50192"/>
    </source>
</evidence>
<evidence type="ECO:0000256" key="4">
    <source>
        <dbReference type="ARBA" id="ARBA00022692"/>
    </source>
</evidence>
<dbReference type="STRING" id="62708.A0A420H1L9"/>
<keyword evidence="4 10" id="KW-0812">Transmembrane</keyword>
<evidence type="ECO:0000256" key="8">
    <source>
        <dbReference type="ARBA" id="ARBA00023054"/>
    </source>
</evidence>
<dbReference type="InterPro" id="IPR010989">
    <property type="entry name" value="SNARE"/>
</dbReference>
<dbReference type="PANTHER" id="PTHR19957">
    <property type="entry name" value="SYNTAXIN"/>
    <property type="match status" value="1"/>
</dbReference>
<keyword evidence="7" id="KW-0333">Golgi apparatus</keyword>
<evidence type="ECO:0000256" key="1">
    <source>
        <dbReference type="ARBA" id="ARBA00004409"/>
    </source>
</evidence>
<dbReference type="InterPro" id="IPR045242">
    <property type="entry name" value="Syntaxin"/>
</dbReference>
<dbReference type="GO" id="GO:0000139">
    <property type="term" value="C:Golgi membrane"/>
    <property type="evidence" value="ECO:0007669"/>
    <property type="project" value="UniProtKB-SubCell"/>
</dbReference>
<dbReference type="GO" id="GO:0005484">
    <property type="term" value="F:SNAP receptor activity"/>
    <property type="evidence" value="ECO:0007669"/>
    <property type="project" value="InterPro"/>
</dbReference>
<keyword evidence="8" id="KW-0175">Coiled coil</keyword>
<evidence type="ECO:0000313" key="12">
    <source>
        <dbReference type="EMBL" id="RKF51367.1"/>
    </source>
</evidence>
<dbReference type="GO" id="GO:0000149">
    <property type="term" value="F:SNARE binding"/>
    <property type="evidence" value="ECO:0007669"/>
    <property type="project" value="TreeGrafter"/>
</dbReference>
<comment type="similarity">
    <text evidence="2">Belongs to the syntaxin family.</text>
</comment>
<keyword evidence="6 10" id="KW-1133">Transmembrane helix</keyword>
<name>A0A420H1L9_9PEZI</name>
<dbReference type="SMART" id="SM00397">
    <property type="entry name" value="t_SNARE"/>
    <property type="match status" value="1"/>
</dbReference>
<dbReference type="AlphaFoldDB" id="A0A420H1L9"/>
<feature type="transmembrane region" description="Helical" evidence="10">
    <location>
        <begin position="318"/>
        <end position="335"/>
    </location>
</feature>
<dbReference type="GO" id="GO:0006886">
    <property type="term" value="P:intracellular protein transport"/>
    <property type="evidence" value="ECO:0007669"/>
    <property type="project" value="InterPro"/>
</dbReference>
<dbReference type="Pfam" id="PF05739">
    <property type="entry name" value="SNARE"/>
    <property type="match status" value="1"/>
</dbReference>
<keyword evidence="9 10" id="KW-0472">Membrane</keyword>
<dbReference type="InterPro" id="IPR006012">
    <property type="entry name" value="Syntaxin/epimorphin_CS"/>
</dbReference>
<gene>
    <name evidence="12" type="ORF">GcM3_223022</name>
</gene>
<proteinExistence type="inferred from homology"/>
<keyword evidence="3" id="KW-0813">Transport</keyword>
<sequence length="349" mass="39634">MWRDRTNLSIKIVTQKHLLILNSYVSYRQSYAHHPMTKSRVSSPGYGFSSTIQSERQGLMSTSQFNDSGDALIEMDILPPRWADISDEVTEMLSDIGFKSQELEKLHKQHVLPGFNDEDVKRQEEIKIERLTQEITKRFHECQNAIKRVEILVRESKAQFGISKGEEIMAKNVQISLAGKVQEASAAFRKRQSAYLKKIRGAFGMNASIDGTSTNTITDPSSQGTDGEITYSQLALQKSKESNDAAINQREREINEIAQGIIELADIFQDLQRMIIDQGTMLDRIDYNIERMAVDVKGADMELKIASSYQKRGTRRKAILLLILLVIGMLIILMLKSRNHSQNYDKDSS</sequence>
<dbReference type="EMBL" id="MCBQ01022307">
    <property type="protein sequence ID" value="RKF51367.1"/>
    <property type="molecule type" value="Genomic_DNA"/>
</dbReference>
<dbReference type="Proteomes" id="UP000283383">
    <property type="component" value="Unassembled WGS sequence"/>
</dbReference>
<evidence type="ECO:0000256" key="10">
    <source>
        <dbReference type="SAM" id="Phobius"/>
    </source>
</evidence>
<organism evidence="12 13">
    <name type="scientific">Golovinomyces cichoracearum</name>
    <dbReference type="NCBI Taxonomy" id="62708"/>
    <lineage>
        <taxon>Eukaryota</taxon>
        <taxon>Fungi</taxon>
        <taxon>Dikarya</taxon>
        <taxon>Ascomycota</taxon>
        <taxon>Pezizomycotina</taxon>
        <taxon>Leotiomycetes</taxon>
        <taxon>Erysiphales</taxon>
        <taxon>Erysiphaceae</taxon>
        <taxon>Golovinomyces</taxon>
    </lineage>
</organism>
<reference evidence="12 13" key="1">
    <citation type="journal article" date="2018" name="BMC Genomics">
        <title>Comparative genome analyses reveal sequence features reflecting distinct modes of host-adaptation between dicot and monocot powdery mildew.</title>
        <authorList>
            <person name="Wu Y."/>
            <person name="Ma X."/>
            <person name="Pan Z."/>
            <person name="Kale S.D."/>
            <person name="Song Y."/>
            <person name="King H."/>
            <person name="Zhang Q."/>
            <person name="Presley C."/>
            <person name="Deng X."/>
            <person name="Wei C.I."/>
            <person name="Xiao S."/>
        </authorList>
    </citation>
    <scope>NUCLEOTIDE SEQUENCE [LARGE SCALE GENOMIC DNA]</scope>
    <source>
        <strain evidence="12">UMSG3</strain>
    </source>
</reference>
<evidence type="ECO:0000256" key="6">
    <source>
        <dbReference type="ARBA" id="ARBA00022989"/>
    </source>
</evidence>
<evidence type="ECO:0000256" key="7">
    <source>
        <dbReference type="ARBA" id="ARBA00023034"/>
    </source>
</evidence>
<comment type="subcellular location">
    <subcellularLocation>
        <location evidence="1">Golgi apparatus membrane</location>
        <topology evidence="1">Single-pass type IV membrane protein</topology>
    </subcellularLocation>
</comment>
<evidence type="ECO:0000313" key="13">
    <source>
        <dbReference type="Proteomes" id="UP000283383"/>
    </source>
</evidence>